<proteinExistence type="predicted"/>
<keyword evidence="3" id="KW-1185">Reference proteome</keyword>
<dbReference type="AlphaFoldDB" id="A0AAV7WQB4"/>
<feature type="region of interest" description="Disordered" evidence="1">
    <location>
        <begin position="1"/>
        <end position="26"/>
    </location>
</feature>
<accession>A0AAV7WQB4</accession>
<evidence type="ECO:0000313" key="3">
    <source>
        <dbReference type="Proteomes" id="UP001066276"/>
    </source>
</evidence>
<sequence length="135" mass="15108">MSSGTLVVDDSSGEPTHWSSGVKTAPLGTSGWYAQERFQQQYGQHVLGNMPVARQEDTSQVSVLDYRDESLEEEEVHEEEETEREQSRTKVGALLMLCCLAHCRNGTGQSRTKEGHWRGSEHLHGHCPWKQVGAL</sequence>
<name>A0AAV7WQB4_PLEWA</name>
<dbReference type="Proteomes" id="UP001066276">
    <property type="component" value="Chromosome 1_1"/>
</dbReference>
<evidence type="ECO:0000313" key="2">
    <source>
        <dbReference type="EMBL" id="KAJ1214703.1"/>
    </source>
</evidence>
<gene>
    <name evidence="2" type="ORF">NDU88_002321</name>
</gene>
<feature type="compositionally biased region" description="Acidic residues" evidence="1">
    <location>
        <begin position="70"/>
        <end position="83"/>
    </location>
</feature>
<protein>
    <submittedName>
        <fullName evidence="2">Uncharacterized protein</fullName>
    </submittedName>
</protein>
<evidence type="ECO:0000256" key="1">
    <source>
        <dbReference type="SAM" id="MobiDB-lite"/>
    </source>
</evidence>
<reference evidence="2" key="1">
    <citation type="journal article" date="2022" name="bioRxiv">
        <title>Sequencing and chromosome-scale assembly of the giantPleurodeles waltlgenome.</title>
        <authorList>
            <person name="Brown T."/>
            <person name="Elewa A."/>
            <person name="Iarovenko S."/>
            <person name="Subramanian E."/>
            <person name="Araus A.J."/>
            <person name="Petzold A."/>
            <person name="Susuki M."/>
            <person name="Suzuki K.-i.T."/>
            <person name="Hayashi T."/>
            <person name="Toyoda A."/>
            <person name="Oliveira C."/>
            <person name="Osipova E."/>
            <person name="Leigh N.D."/>
            <person name="Simon A."/>
            <person name="Yun M.H."/>
        </authorList>
    </citation>
    <scope>NUCLEOTIDE SEQUENCE</scope>
    <source>
        <strain evidence="2">20211129_DDA</strain>
        <tissue evidence="2">Liver</tissue>
    </source>
</reference>
<feature type="compositionally biased region" description="Polar residues" evidence="1">
    <location>
        <begin position="13"/>
        <end position="22"/>
    </location>
</feature>
<feature type="region of interest" description="Disordered" evidence="1">
    <location>
        <begin position="69"/>
        <end position="88"/>
    </location>
</feature>
<dbReference type="EMBL" id="JANPWB010000001">
    <property type="protein sequence ID" value="KAJ1214703.1"/>
    <property type="molecule type" value="Genomic_DNA"/>
</dbReference>
<organism evidence="2 3">
    <name type="scientific">Pleurodeles waltl</name>
    <name type="common">Iberian ribbed newt</name>
    <dbReference type="NCBI Taxonomy" id="8319"/>
    <lineage>
        <taxon>Eukaryota</taxon>
        <taxon>Metazoa</taxon>
        <taxon>Chordata</taxon>
        <taxon>Craniata</taxon>
        <taxon>Vertebrata</taxon>
        <taxon>Euteleostomi</taxon>
        <taxon>Amphibia</taxon>
        <taxon>Batrachia</taxon>
        <taxon>Caudata</taxon>
        <taxon>Salamandroidea</taxon>
        <taxon>Salamandridae</taxon>
        <taxon>Pleurodelinae</taxon>
        <taxon>Pleurodeles</taxon>
    </lineage>
</organism>
<comment type="caution">
    <text evidence="2">The sequence shown here is derived from an EMBL/GenBank/DDBJ whole genome shotgun (WGS) entry which is preliminary data.</text>
</comment>